<feature type="region of interest" description="Disordered" evidence="1">
    <location>
        <begin position="1"/>
        <end position="32"/>
    </location>
</feature>
<proteinExistence type="predicted"/>
<organism evidence="2 3">
    <name type="scientific">Pedosphaera parvula (strain Ellin514)</name>
    <dbReference type="NCBI Taxonomy" id="320771"/>
    <lineage>
        <taxon>Bacteria</taxon>
        <taxon>Pseudomonadati</taxon>
        <taxon>Verrucomicrobiota</taxon>
        <taxon>Pedosphaerae</taxon>
        <taxon>Pedosphaerales</taxon>
        <taxon>Pedosphaeraceae</taxon>
        <taxon>Pedosphaera</taxon>
    </lineage>
</organism>
<name>B9XP37_PEDPL</name>
<reference evidence="2 3" key="1">
    <citation type="journal article" date="2011" name="J. Bacteriol.">
        <title>Genome sequence of 'Pedosphaera parvula' Ellin514, an aerobic Verrucomicrobial isolate from pasture soil.</title>
        <authorList>
            <person name="Kant R."/>
            <person name="van Passel M.W."/>
            <person name="Sangwan P."/>
            <person name="Palva A."/>
            <person name="Lucas S."/>
            <person name="Copeland A."/>
            <person name="Lapidus A."/>
            <person name="Glavina Del Rio T."/>
            <person name="Dalin E."/>
            <person name="Tice H."/>
            <person name="Bruce D."/>
            <person name="Goodwin L."/>
            <person name="Pitluck S."/>
            <person name="Chertkov O."/>
            <person name="Larimer F.W."/>
            <person name="Land M.L."/>
            <person name="Hauser L."/>
            <person name="Brettin T.S."/>
            <person name="Detter J.C."/>
            <person name="Han S."/>
            <person name="de Vos W.M."/>
            <person name="Janssen P.H."/>
            <person name="Smidt H."/>
        </authorList>
    </citation>
    <scope>NUCLEOTIDE SEQUENCE [LARGE SCALE GENOMIC DNA]</scope>
    <source>
        <strain evidence="2 3">Ellin514</strain>
    </source>
</reference>
<feature type="compositionally biased region" description="Basic and acidic residues" evidence="1">
    <location>
        <begin position="22"/>
        <end position="32"/>
    </location>
</feature>
<evidence type="ECO:0000256" key="1">
    <source>
        <dbReference type="SAM" id="MobiDB-lite"/>
    </source>
</evidence>
<keyword evidence="3" id="KW-1185">Reference proteome</keyword>
<dbReference type="AlphaFoldDB" id="B9XP37"/>
<accession>B9XP37</accession>
<sequence length="153" mass="17303">MQSARQKEDAKRDDSYSVMGISRKEFNTPDGTEKQLFAGTEVVVANQFLRTRPRPTLLRAAQRSSAQLPVGSAYEPSRNRSEPRLAVWSIELLPRLEEPVANGSMGPCEVRLTSRAGSWLVPTSDNCNRVTTEPFIRQVNRARKKFGFLKHRD</sequence>
<feature type="compositionally biased region" description="Basic and acidic residues" evidence="1">
    <location>
        <begin position="1"/>
        <end position="15"/>
    </location>
</feature>
<evidence type="ECO:0000313" key="2">
    <source>
        <dbReference type="EMBL" id="EEF58393.1"/>
    </source>
</evidence>
<comment type="caution">
    <text evidence="2">The sequence shown here is derived from an EMBL/GenBank/DDBJ whole genome shotgun (WGS) entry which is preliminary data.</text>
</comment>
<dbReference type="Proteomes" id="UP000003688">
    <property type="component" value="Unassembled WGS sequence"/>
</dbReference>
<gene>
    <name evidence="2" type="ORF">Cflav_PD6136</name>
</gene>
<dbReference type="EMBL" id="ABOX02000044">
    <property type="protein sequence ID" value="EEF58393.1"/>
    <property type="molecule type" value="Genomic_DNA"/>
</dbReference>
<protein>
    <submittedName>
        <fullName evidence="2">Uncharacterized protein</fullName>
    </submittedName>
</protein>
<evidence type="ECO:0000313" key="3">
    <source>
        <dbReference type="Proteomes" id="UP000003688"/>
    </source>
</evidence>